<dbReference type="PROSITE" id="PS51462">
    <property type="entry name" value="NUDIX"/>
    <property type="match status" value="1"/>
</dbReference>
<evidence type="ECO:0000256" key="2">
    <source>
        <dbReference type="ARBA" id="ARBA00022801"/>
    </source>
</evidence>
<evidence type="ECO:0000313" key="5">
    <source>
        <dbReference type="Proteomes" id="UP001596011"/>
    </source>
</evidence>
<dbReference type="InterPro" id="IPR015797">
    <property type="entry name" value="NUDIX_hydrolase-like_dom_sf"/>
</dbReference>
<dbReference type="PANTHER" id="PTHR43046:SF2">
    <property type="entry name" value="8-OXO-DGTP DIPHOSPHATASE-RELATED"/>
    <property type="match status" value="1"/>
</dbReference>
<dbReference type="PANTHER" id="PTHR43046">
    <property type="entry name" value="GDP-MANNOSE MANNOSYL HYDROLASE"/>
    <property type="match status" value="1"/>
</dbReference>
<comment type="caution">
    <text evidence="4">The sequence shown here is derived from an EMBL/GenBank/DDBJ whole genome shotgun (WGS) entry which is preliminary data.</text>
</comment>
<dbReference type="EMBL" id="JBHSFI010000005">
    <property type="protein sequence ID" value="MFC4630106.1"/>
    <property type="molecule type" value="Genomic_DNA"/>
</dbReference>
<proteinExistence type="predicted"/>
<dbReference type="PROSITE" id="PS00893">
    <property type="entry name" value="NUDIX_BOX"/>
    <property type="match status" value="1"/>
</dbReference>
<protein>
    <submittedName>
        <fullName evidence="4">NUDIX hydrolase</fullName>
        <ecNumber evidence="4">3.6.-.-</ecNumber>
    </submittedName>
</protein>
<keyword evidence="2 4" id="KW-0378">Hydrolase</keyword>
<sequence>MPLTQVFGERVLYDNPWVRLVQVEIEPPDGHRFWHHVVRLQTVSTAIVVDDAGERVLLMRRHRFATNQIGWDAPGGIVGSDESPQAAAVRETIEETGWKPRGEGRPVAGFQPMPGMVDTPHEVFVFHGAEQIGEPTDAEEAALIEWVPLTRITGLIQTREVLGSGTLVGLLAVLAGLDAEA</sequence>
<evidence type="ECO:0000256" key="1">
    <source>
        <dbReference type="ARBA" id="ARBA00001946"/>
    </source>
</evidence>
<keyword evidence="5" id="KW-1185">Reference proteome</keyword>
<evidence type="ECO:0000259" key="3">
    <source>
        <dbReference type="PROSITE" id="PS51462"/>
    </source>
</evidence>
<dbReference type="EC" id="3.6.-.-" evidence="4"/>
<dbReference type="SUPFAM" id="SSF55811">
    <property type="entry name" value="Nudix"/>
    <property type="match status" value="1"/>
</dbReference>
<comment type="cofactor">
    <cofactor evidence="1">
        <name>Mg(2+)</name>
        <dbReference type="ChEBI" id="CHEBI:18420"/>
    </cofactor>
</comment>
<evidence type="ECO:0000313" key="4">
    <source>
        <dbReference type="EMBL" id="MFC4630106.1"/>
    </source>
</evidence>
<dbReference type="GO" id="GO:0016787">
    <property type="term" value="F:hydrolase activity"/>
    <property type="evidence" value="ECO:0007669"/>
    <property type="project" value="UniProtKB-KW"/>
</dbReference>
<gene>
    <name evidence="4" type="ORF">ACFO6V_17795</name>
</gene>
<dbReference type="Proteomes" id="UP001596011">
    <property type="component" value="Unassembled WGS sequence"/>
</dbReference>
<dbReference type="Gene3D" id="3.90.79.10">
    <property type="entry name" value="Nucleoside Triphosphate Pyrophosphohydrolase"/>
    <property type="match status" value="1"/>
</dbReference>
<dbReference type="RefSeq" id="WP_377137490.1">
    <property type="nucleotide sequence ID" value="NZ_JBHSFI010000005.1"/>
</dbReference>
<accession>A0ABV9HLT7</accession>
<dbReference type="InterPro" id="IPR000086">
    <property type="entry name" value="NUDIX_hydrolase_dom"/>
</dbReference>
<name>A0ABV9HLT7_9MICO</name>
<organism evidence="4 5">
    <name type="scientific">Promicromonospora alba</name>
    <dbReference type="NCBI Taxonomy" id="1616110"/>
    <lineage>
        <taxon>Bacteria</taxon>
        <taxon>Bacillati</taxon>
        <taxon>Actinomycetota</taxon>
        <taxon>Actinomycetes</taxon>
        <taxon>Micrococcales</taxon>
        <taxon>Promicromonosporaceae</taxon>
        <taxon>Promicromonospora</taxon>
    </lineage>
</organism>
<reference evidence="5" key="1">
    <citation type="journal article" date="2019" name="Int. J. Syst. Evol. Microbiol.">
        <title>The Global Catalogue of Microorganisms (GCM) 10K type strain sequencing project: providing services to taxonomists for standard genome sequencing and annotation.</title>
        <authorList>
            <consortium name="The Broad Institute Genomics Platform"/>
            <consortium name="The Broad Institute Genome Sequencing Center for Infectious Disease"/>
            <person name="Wu L."/>
            <person name="Ma J."/>
        </authorList>
    </citation>
    <scope>NUCLEOTIDE SEQUENCE [LARGE SCALE GENOMIC DNA]</scope>
    <source>
        <strain evidence="5">CCUG 42722</strain>
    </source>
</reference>
<dbReference type="Pfam" id="PF00293">
    <property type="entry name" value="NUDIX"/>
    <property type="match status" value="1"/>
</dbReference>
<dbReference type="CDD" id="cd02883">
    <property type="entry name" value="NUDIX_Hydrolase"/>
    <property type="match status" value="1"/>
</dbReference>
<feature type="domain" description="Nudix hydrolase" evidence="3">
    <location>
        <begin position="38"/>
        <end position="169"/>
    </location>
</feature>
<dbReference type="InterPro" id="IPR020084">
    <property type="entry name" value="NUDIX_hydrolase_CS"/>
</dbReference>